<sequence>MPASDVNDLATPFPLIDADPHFSRVIRNFRTTDYAVWAAGTAVAPAAIYGLELADPTKLGRAGLRPTLRLATWLGFAGGFLLAYQTSSRSSPPPSGVSLPPEIRLWGWTENSIEQARDQAEMSALAKAGKPLYGETDLPEYIQGVAHRNSMWSQLKFGVLPWFNVVNHPHHGVDPAKYKSEE</sequence>
<dbReference type="PANTHER" id="PTHR34062">
    <property type="entry name" value="OXIDOREDUCTASE 21 KDA SUBUNIT, PUTATIVE (AFU_ORTHOLOGUE AFUA_4G04750)-RELATED"/>
    <property type="match status" value="1"/>
</dbReference>
<dbReference type="InterPro" id="IPR053229">
    <property type="entry name" value="NADH-Q_oxidrdct_subunit"/>
</dbReference>
<reference evidence="4" key="1">
    <citation type="submission" date="2015-02" db="EMBL/GenBank/DDBJ databases">
        <authorList>
            <person name="Gon?alves P."/>
        </authorList>
    </citation>
    <scope>NUCLEOTIDE SEQUENCE [LARGE SCALE GENOMIC DNA]</scope>
</reference>
<dbReference type="InterPro" id="IPR019721">
    <property type="entry name" value="NADH-UbQ_OxRdtase_su21_N"/>
</dbReference>
<dbReference type="AlphaFoldDB" id="A0A0D6ERU3"/>
<gene>
    <name evidence="3" type="primary">SPOSA6832_04699</name>
</gene>
<evidence type="ECO:0000259" key="1">
    <source>
        <dbReference type="Pfam" id="PF10785"/>
    </source>
</evidence>
<dbReference type="Pfam" id="PF10785">
    <property type="entry name" value="NADH-u_ox-rdase"/>
    <property type="match status" value="1"/>
</dbReference>
<feature type="domain" description="NADH-ubiquinone oxidoreductase 21kDa subunit N-terminal" evidence="1">
    <location>
        <begin position="11"/>
        <end position="88"/>
    </location>
</feature>
<dbReference type="Proteomes" id="UP000243876">
    <property type="component" value="Unassembled WGS sequence"/>
</dbReference>
<keyword evidence="4" id="KW-1185">Reference proteome</keyword>
<feature type="domain" description="NADH-ubiquinone oxidoreductase 21kDa subunit C-terminal fungi" evidence="2">
    <location>
        <begin position="121"/>
        <end position="179"/>
    </location>
</feature>
<evidence type="ECO:0000313" key="4">
    <source>
        <dbReference type="Proteomes" id="UP000243876"/>
    </source>
</evidence>
<dbReference type="InterPro" id="IPR024549">
    <property type="entry name" value="NADH-UbQ_OxRdtase_su21_C_fun"/>
</dbReference>
<dbReference type="EMBL" id="CENE01000037">
    <property type="protein sequence ID" value="CEQ42832.1"/>
    <property type="molecule type" value="Genomic_DNA"/>
</dbReference>
<accession>A0A0D6ERU3</accession>
<dbReference type="PANTHER" id="PTHR34062:SF1">
    <property type="entry name" value="NADH-UBIQUINONE OXIDOREDUCTASE 21KDA SUBUNIT N-TERMINAL DOMAIN-CONTAINING PROTEIN"/>
    <property type="match status" value="1"/>
</dbReference>
<evidence type="ECO:0000313" key="3">
    <source>
        <dbReference type="EMBL" id="CEQ42832.1"/>
    </source>
</evidence>
<organism evidence="3 4">
    <name type="scientific">Sporidiobolus salmonicolor</name>
    <name type="common">Yeast-like fungus</name>
    <name type="synonym">Sporobolomyces salmonicolor</name>
    <dbReference type="NCBI Taxonomy" id="5005"/>
    <lineage>
        <taxon>Eukaryota</taxon>
        <taxon>Fungi</taxon>
        <taxon>Dikarya</taxon>
        <taxon>Basidiomycota</taxon>
        <taxon>Pucciniomycotina</taxon>
        <taxon>Microbotryomycetes</taxon>
        <taxon>Sporidiobolales</taxon>
        <taxon>Sporidiobolaceae</taxon>
        <taxon>Sporobolomyces</taxon>
    </lineage>
</organism>
<protein>
    <submittedName>
        <fullName evidence="3">SPOSA6832_04699-mRNA-1:cds</fullName>
    </submittedName>
</protein>
<dbReference type="OrthoDB" id="196140at2759"/>
<name>A0A0D6ERU3_SPOSA</name>
<evidence type="ECO:0000259" key="2">
    <source>
        <dbReference type="Pfam" id="PF12853"/>
    </source>
</evidence>
<proteinExistence type="predicted"/>
<dbReference type="Pfam" id="PF12853">
    <property type="entry name" value="NADH_u_ox_C"/>
    <property type="match status" value="1"/>
</dbReference>